<evidence type="ECO:0000256" key="1">
    <source>
        <dbReference type="SAM" id="MobiDB-lite"/>
    </source>
</evidence>
<name>A0A9P7N770_9HYPO</name>
<keyword evidence="3" id="KW-0732">Signal</keyword>
<proteinExistence type="predicted"/>
<evidence type="ECO:0000256" key="3">
    <source>
        <dbReference type="SAM" id="SignalP"/>
    </source>
</evidence>
<feature type="compositionally biased region" description="Basic residues" evidence="1">
    <location>
        <begin position="486"/>
        <end position="500"/>
    </location>
</feature>
<keyword evidence="5" id="KW-1185">Reference proteome</keyword>
<keyword evidence="2" id="KW-0472">Membrane</keyword>
<evidence type="ECO:0000256" key="2">
    <source>
        <dbReference type="SAM" id="Phobius"/>
    </source>
</evidence>
<accession>A0A9P7N770</accession>
<reference evidence="4" key="1">
    <citation type="journal article" date="2020" name="bioRxiv">
        <title>Whole genome comparisons of ergot fungi reveals the divergence and evolution of species within the genus Claviceps are the result of varying mechanisms driving genome evolution and host range expansion.</title>
        <authorList>
            <person name="Wyka S.A."/>
            <person name="Mondo S.J."/>
            <person name="Liu M."/>
            <person name="Dettman J."/>
            <person name="Nalam V."/>
            <person name="Broders K.D."/>
        </authorList>
    </citation>
    <scope>NUCLEOTIDE SEQUENCE</scope>
    <source>
        <strain evidence="4">CCC 602</strain>
    </source>
</reference>
<organism evidence="4 5">
    <name type="scientific">Claviceps pusilla</name>
    <dbReference type="NCBI Taxonomy" id="123648"/>
    <lineage>
        <taxon>Eukaryota</taxon>
        <taxon>Fungi</taxon>
        <taxon>Dikarya</taxon>
        <taxon>Ascomycota</taxon>
        <taxon>Pezizomycotina</taxon>
        <taxon>Sordariomycetes</taxon>
        <taxon>Hypocreomycetidae</taxon>
        <taxon>Hypocreales</taxon>
        <taxon>Clavicipitaceae</taxon>
        <taxon>Claviceps</taxon>
    </lineage>
</organism>
<dbReference type="Proteomes" id="UP000748025">
    <property type="component" value="Unassembled WGS sequence"/>
</dbReference>
<feature type="signal peptide" evidence="3">
    <location>
        <begin position="1"/>
        <end position="29"/>
    </location>
</feature>
<dbReference type="AlphaFoldDB" id="A0A9P7N770"/>
<feature type="chain" id="PRO_5040318702" evidence="3">
    <location>
        <begin position="30"/>
        <end position="500"/>
    </location>
</feature>
<evidence type="ECO:0000313" key="4">
    <source>
        <dbReference type="EMBL" id="KAG5998704.1"/>
    </source>
</evidence>
<feature type="region of interest" description="Disordered" evidence="1">
    <location>
        <begin position="395"/>
        <end position="500"/>
    </location>
</feature>
<protein>
    <submittedName>
        <fullName evidence="4">Uncharacterized protein</fullName>
    </submittedName>
</protein>
<feature type="transmembrane region" description="Helical" evidence="2">
    <location>
        <begin position="250"/>
        <end position="277"/>
    </location>
</feature>
<keyword evidence="2" id="KW-0812">Transmembrane</keyword>
<sequence length="500" mass="53525">MSRLLDRPSALLVFLFLSLLLLRTPRARALHVASDSPCSQACLDDDDDAARGPSASASASAVAVAKTNSSALAAPRTNSSAERRLCRDEQFDSEPRGVRFKTCVRCLQGSTYSMGHESDQAWLLYDLRHTFTTCTLPSPHDPMASGLSTCAAPETCGHLAAALGHGVPDGNATWASRGPGGILGYCDAIDGAVAAGFFFQTCLQFLIALATACSVKPSSLFILPLPLNDTIFAKHAIQATSMTPRLRDHAITAVTVAVPAALLLLAASCAVFIILHLRRRRRRLRRLEPCDNEKPAPLMGGNTCTRYHDRDDPAEEYYAERFFEKTPLESRAEGGFAPEDVITASMSPVARSKPVRWENLDFAAEGSPQHDEESSGRWYAWKAFGVPRTWSLHARTGARSAPPRAEYTSPGREMISAPPSGVSPCSSSSSGLSPGTGLEEEEEKQYGMSGEGVSSQHGMARGSSSSCSAVREDGISPVMSPSGGRLVHKGSRGLARRCGR</sequence>
<feature type="compositionally biased region" description="Polar residues" evidence="1">
    <location>
        <begin position="452"/>
        <end position="468"/>
    </location>
</feature>
<feature type="compositionally biased region" description="Low complexity" evidence="1">
    <location>
        <begin position="416"/>
        <end position="437"/>
    </location>
</feature>
<dbReference type="EMBL" id="SRPW01001825">
    <property type="protein sequence ID" value="KAG5998704.1"/>
    <property type="molecule type" value="Genomic_DNA"/>
</dbReference>
<gene>
    <name evidence="4" type="ORF">E4U43_002367</name>
</gene>
<comment type="caution">
    <text evidence="4">The sequence shown here is derived from an EMBL/GenBank/DDBJ whole genome shotgun (WGS) entry which is preliminary data.</text>
</comment>
<keyword evidence="2" id="KW-1133">Transmembrane helix</keyword>
<dbReference type="OrthoDB" id="5239590at2759"/>
<evidence type="ECO:0000313" key="5">
    <source>
        <dbReference type="Proteomes" id="UP000748025"/>
    </source>
</evidence>